<dbReference type="InterPro" id="IPR029044">
    <property type="entry name" value="Nucleotide-diphossugar_trans"/>
</dbReference>
<dbReference type="PANTHER" id="PTHR48090:SF7">
    <property type="entry name" value="RFBJ PROTEIN"/>
    <property type="match status" value="1"/>
</dbReference>
<dbReference type="PANTHER" id="PTHR48090">
    <property type="entry name" value="UNDECAPRENYL-PHOSPHATE 4-DEOXY-4-FORMAMIDO-L-ARABINOSE TRANSFERASE-RELATED"/>
    <property type="match status" value="1"/>
</dbReference>
<proteinExistence type="predicted"/>
<dbReference type="InterPro" id="IPR001173">
    <property type="entry name" value="Glyco_trans_2-like"/>
</dbReference>
<keyword evidence="3" id="KW-0808">Transferase</keyword>
<accession>T0ZCL9</accession>
<feature type="transmembrane region" description="Helical" evidence="1">
    <location>
        <begin position="264"/>
        <end position="291"/>
    </location>
</feature>
<feature type="transmembrane region" description="Helical" evidence="1">
    <location>
        <begin position="230"/>
        <end position="252"/>
    </location>
</feature>
<evidence type="ECO:0000259" key="2">
    <source>
        <dbReference type="Pfam" id="PF00535"/>
    </source>
</evidence>
<dbReference type="SUPFAM" id="SSF53448">
    <property type="entry name" value="Nucleotide-diphospho-sugar transferases"/>
    <property type="match status" value="1"/>
</dbReference>
<name>T0ZCL9_9ZZZZ</name>
<keyword evidence="1" id="KW-1133">Transmembrane helix</keyword>
<keyword evidence="1" id="KW-0472">Membrane</keyword>
<keyword evidence="1" id="KW-0812">Transmembrane</keyword>
<feature type="domain" description="Glycosyltransferase 2-like" evidence="2">
    <location>
        <begin position="7"/>
        <end position="162"/>
    </location>
</feature>
<dbReference type="Gene3D" id="3.90.550.10">
    <property type="entry name" value="Spore Coat Polysaccharide Biosynthesis Protein SpsA, Chain A"/>
    <property type="match status" value="1"/>
</dbReference>
<dbReference type="InterPro" id="IPR050256">
    <property type="entry name" value="Glycosyltransferase_2"/>
</dbReference>
<dbReference type="Pfam" id="PF00535">
    <property type="entry name" value="Glycos_transf_2"/>
    <property type="match status" value="1"/>
</dbReference>
<evidence type="ECO:0000256" key="1">
    <source>
        <dbReference type="SAM" id="Phobius"/>
    </source>
</evidence>
<reference evidence="3" key="1">
    <citation type="submission" date="2013-08" db="EMBL/GenBank/DDBJ databases">
        <authorList>
            <person name="Mendez C."/>
            <person name="Richter M."/>
            <person name="Ferrer M."/>
            <person name="Sanchez J."/>
        </authorList>
    </citation>
    <scope>NUCLEOTIDE SEQUENCE</scope>
</reference>
<sequence length="300" mass="32928">MDWNDVSIVLPTIEESGVFAVIDSIRALMPGCEIIVIDKSSESYRKRLRAKRIKLIEQQSRGYENALMEGFKGANGKVVATIDPDGTYDPEDLVKVVSIVKQGKADMALGNRLNGKKTKAMRGYIAFGNNSITKIYNTLHKIGIHDALSGIFAMKREAFEAIRDVVPYRAGTAFFILEVSKAGYSNITDIPIRYYPRPKGTESKLSKSKLLYGLGVSGYIVRSARDYSPLLIFGVIGVILVLAGLILGALVIENYLQTGTLTYIGRSLIAFMLVTIGFLSVIAGLILDLLLQIAKKIDKL</sequence>
<organism evidence="3">
    <name type="scientific">mine drainage metagenome</name>
    <dbReference type="NCBI Taxonomy" id="410659"/>
    <lineage>
        <taxon>unclassified sequences</taxon>
        <taxon>metagenomes</taxon>
        <taxon>ecological metagenomes</taxon>
    </lineage>
</organism>
<dbReference type="GO" id="GO:0016740">
    <property type="term" value="F:transferase activity"/>
    <property type="evidence" value="ECO:0007669"/>
    <property type="project" value="UniProtKB-KW"/>
</dbReference>
<dbReference type="EMBL" id="AUZZ01006593">
    <property type="protein sequence ID" value="EQD45821.1"/>
    <property type="molecule type" value="Genomic_DNA"/>
</dbReference>
<dbReference type="AlphaFoldDB" id="T0ZCL9"/>
<comment type="caution">
    <text evidence="3">The sequence shown here is derived from an EMBL/GenBank/DDBJ whole genome shotgun (WGS) entry which is preliminary data.</text>
</comment>
<evidence type="ECO:0000313" key="3">
    <source>
        <dbReference type="EMBL" id="EQD45821.1"/>
    </source>
</evidence>
<dbReference type="CDD" id="cd04179">
    <property type="entry name" value="DPM_DPG-synthase_like"/>
    <property type="match status" value="1"/>
</dbReference>
<gene>
    <name evidence="3" type="ORF">B2A_09127</name>
</gene>
<reference evidence="3" key="2">
    <citation type="journal article" date="2014" name="ISME J.">
        <title>Microbial stratification in low pH oxic and suboxic macroscopic growths along an acid mine drainage.</title>
        <authorList>
            <person name="Mendez-Garcia C."/>
            <person name="Mesa V."/>
            <person name="Sprenger R.R."/>
            <person name="Richter M."/>
            <person name="Diez M.S."/>
            <person name="Solano J."/>
            <person name="Bargiela R."/>
            <person name="Golyshina O.V."/>
            <person name="Manteca A."/>
            <person name="Ramos J.L."/>
            <person name="Gallego J.R."/>
            <person name="Llorente I."/>
            <person name="Martins Dos Santos V.A."/>
            <person name="Jensen O.N."/>
            <person name="Pelaez A.I."/>
            <person name="Sanchez J."/>
            <person name="Ferrer M."/>
        </authorList>
    </citation>
    <scope>NUCLEOTIDE SEQUENCE</scope>
</reference>
<protein>
    <submittedName>
        <fullName evidence="3">Glycosyl transferase, group 2 family protein</fullName>
    </submittedName>
</protein>